<dbReference type="Gene3D" id="3.40.50.261">
    <property type="entry name" value="Succinyl-CoA synthetase domains"/>
    <property type="match status" value="2"/>
</dbReference>
<feature type="domain" description="CoA-binding" evidence="2">
    <location>
        <begin position="191"/>
        <end position="284"/>
    </location>
</feature>
<evidence type="ECO:0000313" key="4">
    <source>
        <dbReference type="Proteomes" id="UP000664218"/>
    </source>
</evidence>
<dbReference type="GO" id="GO:0006099">
    <property type="term" value="P:tricarboxylic acid cycle"/>
    <property type="evidence" value="ECO:0007669"/>
    <property type="project" value="TreeGrafter"/>
</dbReference>
<feature type="domain" description="ATP-citrate synthase/succinyl-CoA ligase C-terminal" evidence="1">
    <location>
        <begin position="347"/>
        <end position="502"/>
    </location>
</feature>
<dbReference type="SUPFAM" id="SSF51735">
    <property type="entry name" value="NAD(P)-binding Rossmann-fold domains"/>
    <property type="match status" value="1"/>
</dbReference>
<dbReference type="NCBIfam" id="NF004760">
    <property type="entry name" value="PRK06091.1"/>
    <property type="match status" value="1"/>
</dbReference>
<evidence type="ECO:0000259" key="2">
    <source>
        <dbReference type="Pfam" id="PF02629"/>
    </source>
</evidence>
<dbReference type="GO" id="GO:0005829">
    <property type="term" value="C:cytosol"/>
    <property type="evidence" value="ECO:0007669"/>
    <property type="project" value="TreeGrafter"/>
</dbReference>
<dbReference type="AlphaFoldDB" id="A0A939KHI3"/>
<dbReference type="Pfam" id="PF02629">
    <property type="entry name" value="CoA_binding"/>
    <property type="match status" value="1"/>
</dbReference>
<dbReference type="PANTHER" id="PTHR11117">
    <property type="entry name" value="SUCCINYL-COA LIGASE SUBUNIT ALPHA"/>
    <property type="match status" value="1"/>
</dbReference>
<keyword evidence="4" id="KW-1185">Reference proteome</keyword>
<reference evidence="3" key="1">
    <citation type="submission" date="2021-03" db="EMBL/GenBank/DDBJ databases">
        <title>Proteiniclasticum marinus sp. nov., isolated from tidal flat sediment.</title>
        <authorList>
            <person name="Namirimu T."/>
            <person name="Yang J.-A."/>
            <person name="Yang S.-H."/>
            <person name="Kim Y.-J."/>
            <person name="Kwon K.K."/>
        </authorList>
    </citation>
    <scope>NUCLEOTIDE SEQUENCE</scope>
    <source>
        <strain evidence="3">SCR006</strain>
    </source>
</reference>
<dbReference type="GO" id="GO:0004775">
    <property type="term" value="F:succinate-CoA ligase (ADP-forming) activity"/>
    <property type="evidence" value="ECO:0007669"/>
    <property type="project" value="TreeGrafter"/>
</dbReference>
<comment type="caution">
    <text evidence="3">The sequence shown here is derived from an EMBL/GenBank/DDBJ whole genome shotgun (WGS) entry which is preliminary data.</text>
</comment>
<evidence type="ECO:0000259" key="1">
    <source>
        <dbReference type="Pfam" id="PF00549"/>
    </source>
</evidence>
<dbReference type="InterPro" id="IPR003781">
    <property type="entry name" value="CoA-bd"/>
</dbReference>
<gene>
    <name evidence="3" type="primary">fdrA</name>
    <name evidence="3" type="ORF">J3A84_10765</name>
</gene>
<evidence type="ECO:0000313" key="3">
    <source>
        <dbReference type="EMBL" id="MBO1265514.1"/>
    </source>
</evidence>
<dbReference type="GO" id="GO:0004776">
    <property type="term" value="F:succinate-CoA ligase (GDP-forming) activity"/>
    <property type="evidence" value="ECO:0007669"/>
    <property type="project" value="TreeGrafter"/>
</dbReference>
<name>A0A939KHI3_9CLOT</name>
<accession>A0A939KHI3</accession>
<dbReference type="InterPro" id="IPR036291">
    <property type="entry name" value="NAD(P)-bd_dom_sf"/>
</dbReference>
<dbReference type="GO" id="GO:0009361">
    <property type="term" value="C:succinate-CoA ligase complex (ADP-forming)"/>
    <property type="evidence" value="ECO:0007669"/>
    <property type="project" value="TreeGrafter"/>
</dbReference>
<organism evidence="3 4">
    <name type="scientific">Proteiniclasticum aestuarii</name>
    <dbReference type="NCBI Taxonomy" id="2817862"/>
    <lineage>
        <taxon>Bacteria</taxon>
        <taxon>Bacillati</taxon>
        <taxon>Bacillota</taxon>
        <taxon>Clostridia</taxon>
        <taxon>Eubacteriales</taxon>
        <taxon>Clostridiaceae</taxon>
        <taxon>Proteiniclasticum</taxon>
    </lineage>
</organism>
<dbReference type="Pfam" id="PF00549">
    <property type="entry name" value="Ligase_CoA"/>
    <property type="match status" value="1"/>
</dbReference>
<proteinExistence type="predicted"/>
<dbReference type="InterPro" id="IPR005811">
    <property type="entry name" value="SUCC_ACL_C"/>
</dbReference>
<sequence length="515" mass="55855">MAIRTIIKKNTYFDSVSLMTLSTKANSVEGVKQVNIAMGTTMNKDVLKNTGLLQPEADNAKPGDLMIVIEGEEGYDMDALLQQVEEVMERKTQQEDDKEVTYSSIEAAVKQHKDAKIAVVSVPGAYAARVAGKALREGLNVMMFSDNVSLEDEIALKKEAHEKGLLMMGPDCGTAILNGKGLCFANEVRRGSIGIVAASGTGAQEVSVRVHDFGGGVSQLIGTGGRDLSKEVGGIMMLDGIKALQEDEDTKIIILVSKPPAKEVAEKIYEEVRKSEKPIVICFLGGDQKEIEASGAIYAKTTKRAALQAVILSGVPEESINKHSLNLELIEEVKAKLNPEQKYVRGLFCGGTICSEVAYLVKEQVGEIYSNIAKDPKYLIGNMEESKGHTFIDFGDDSFTQGRPHPMIDPSLRLDRIIKEAKDPEVGVIAIDMILGYGAHMDPVGATLPAIIEAKRIAREAGRHLEILAFVLGTERDPQVFDDQVERLMAEGVTISSSSENTGLLSRGFITKEDK</sequence>
<dbReference type="Gene3D" id="3.40.50.720">
    <property type="entry name" value="NAD(P)-binding Rossmann-like Domain"/>
    <property type="match status" value="1"/>
</dbReference>
<dbReference type="PANTHER" id="PTHR11117:SF24">
    <property type="entry name" value="PROTEIN FDRA"/>
    <property type="match status" value="1"/>
</dbReference>
<dbReference type="RefSeq" id="WP_207600039.1">
    <property type="nucleotide sequence ID" value="NZ_JAFNJU010000008.1"/>
</dbReference>
<dbReference type="EMBL" id="JAFNJU010000008">
    <property type="protein sequence ID" value="MBO1265514.1"/>
    <property type="molecule type" value="Genomic_DNA"/>
</dbReference>
<dbReference type="SUPFAM" id="SSF52210">
    <property type="entry name" value="Succinyl-CoA synthetase domains"/>
    <property type="match status" value="1"/>
</dbReference>
<dbReference type="InterPro" id="IPR016102">
    <property type="entry name" value="Succinyl-CoA_synth-like"/>
</dbReference>
<dbReference type="Proteomes" id="UP000664218">
    <property type="component" value="Unassembled WGS sequence"/>
</dbReference>
<protein>
    <submittedName>
        <fullName evidence="3">Acyl-CoA synthetase FdrA</fullName>
    </submittedName>
</protein>